<comment type="caution">
    <text evidence="2">The sequence shown here is derived from an EMBL/GenBank/DDBJ whole genome shotgun (WGS) entry which is preliminary data.</text>
</comment>
<dbReference type="AlphaFoldDB" id="A0AAV2TSZ3"/>
<feature type="region of interest" description="Disordered" evidence="1">
    <location>
        <begin position="16"/>
        <end position="67"/>
    </location>
</feature>
<organism evidence="2 3">
    <name type="scientific">Calicophoron daubneyi</name>
    <name type="common">Rumen fluke</name>
    <name type="synonym">Paramphistomum daubneyi</name>
    <dbReference type="NCBI Taxonomy" id="300641"/>
    <lineage>
        <taxon>Eukaryota</taxon>
        <taxon>Metazoa</taxon>
        <taxon>Spiralia</taxon>
        <taxon>Lophotrochozoa</taxon>
        <taxon>Platyhelminthes</taxon>
        <taxon>Trematoda</taxon>
        <taxon>Digenea</taxon>
        <taxon>Plagiorchiida</taxon>
        <taxon>Pronocephalata</taxon>
        <taxon>Paramphistomoidea</taxon>
        <taxon>Paramphistomidae</taxon>
        <taxon>Calicophoron</taxon>
    </lineage>
</organism>
<name>A0AAV2TSZ3_CALDB</name>
<dbReference type="EMBL" id="CAXLJL010000478">
    <property type="protein sequence ID" value="CAL5138073.1"/>
    <property type="molecule type" value="Genomic_DNA"/>
</dbReference>
<dbReference type="Proteomes" id="UP001497525">
    <property type="component" value="Unassembled WGS sequence"/>
</dbReference>
<evidence type="ECO:0000256" key="1">
    <source>
        <dbReference type="SAM" id="MobiDB-lite"/>
    </source>
</evidence>
<accession>A0AAV2TSZ3</accession>
<evidence type="ECO:0000313" key="2">
    <source>
        <dbReference type="EMBL" id="CAL5138073.1"/>
    </source>
</evidence>
<evidence type="ECO:0000313" key="3">
    <source>
        <dbReference type="Proteomes" id="UP001497525"/>
    </source>
</evidence>
<gene>
    <name evidence="2" type="ORF">CDAUBV1_LOCUS12694</name>
</gene>
<proteinExistence type="predicted"/>
<sequence>MHYPFCFVLLPEANKKQTGSAEQPPKTAVSSEVTQSSAPTLQHTVSGGMFAPPSVKDSKTSSAWRIPRKRKATRNQAACLTINQAELLRISKLFQSDLPFTVRRFFLAERTLQRICEDDFLPCPVDYKRNKSAWSETEHRYAEAWYDSSPDDIHSYSSDGLCLWSSLGPRAKFQCHCHGGIVYSLICALLYPDSLDGCVVRVIRVSDPNRFDIRGGFPSFVTHTPVTVE</sequence>
<reference evidence="2" key="1">
    <citation type="submission" date="2024-06" db="EMBL/GenBank/DDBJ databases">
        <authorList>
            <person name="Liu X."/>
            <person name="Lenzi L."/>
            <person name="Haldenby T S."/>
            <person name="Uol C."/>
        </authorList>
    </citation>
    <scope>NUCLEOTIDE SEQUENCE</scope>
</reference>
<feature type="compositionally biased region" description="Polar residues" evidence="1">
    <location>
        <begin position="28"/>
        <end position="45"/>
    </location>
</feature>
<protein>
    <submittedName>
        <fullName evidence="2">Uncharacterized protein</fullName>
    </submittedName>
</protein>